<evidence type="ECO:0000313" key="1">
    <source>
        <dbReference type="EMBL" id="KKB53434.1"/>
    </source>
</evidence>
<comment type="caution">
    <text evidence="1">The sequence shown here is derived from an EMBL/GenBank/DDBJ whole genome shotgun (WGS) entry which is preliminary data.</text>
</comment>
<protein>
    <recommendedName>
        <fullName evidence="3">TolB-like 6-blade propeller-like</fullName>
    </recommendedName>
</protein>
<proteinExistence type="predicted"/>
<dbReference type="PATRIC" id="fig|927665.4.peg.3055"/>
<dbReference type="RefSeq" id="WP_046146684.1">
    <property type="nucleotide sequence ID" value="NZ_KQ033913.1"/>
</dbReference>
<evidence type="ECO:0000313" key="2">
    <source>
        <dbReference type="Proteomes" id="UP000033047"/>
    </source>
</evidence>
<dbReference type="InterPro" id="IPR011044">
    <property type="entry name" value="Quino_amine_DH_bsu"/>
</dbReference>
<gene>
    <name evidence="1" type="ORF">HMPREF1535_02975</name>
</gene>
<name>A0A0F5J6K4_9BACT</name>
<dbReference type="SUPFAM" id="SSF50969">
    <property type="entry name" value="YVTN repeat-like/Quinoprotein amine dehydrogenase"/>
    <property type="match status" value="1"/>
</dbReference>
<dbReference type="EMBL" id="AQHV01000014">
    <property type="protein sequence ID" value="KKB53434.1"/>
    <property type="molecule type" value="Genomic_DNA"/>
</dbReference>
<dbReference type="HOGENOM" id="CLU_838994_0_0_10"/>
<dbReference type="AlphaFoldDB" id="A0A0F5J6K4"/>
<accession>A0A0F5J6K4</accession>
<dbReference type="STRING" id="927665.HMPREF1535_02975"/>
<dbReference type="PROSITE" id="PS51257">
    <property type="entry name" value="PROKAR_LIPOPROTEIN"/>
    <property type="match status" value="1"/>
</dbReference>
<evidence type="ECO:0008006" key="3">
    <source>
        <dbReference type="Google" id="ProtNLM"/>
    </source>
</evidence>
<reference evidence="1 2" key="1">
    <citation type="submission" date="2013-04" db="EMBL/GenBank/DDBJ databases">
        <title>The Genome Sequence of Parabacteroides goldsteinii DSM 19448.</title>
        <authorList>
            <consortium name="The Broad Institute Genomics Platform"/>
            <person name="Earl A."/>
            <person name="Ward D."/>
            <person name="Feldgarden M."/>
            <person name="Gevers D."/>
            <person name="Martens E."/>
            <person name="Sakamoto M."/>
            <person name="Benno Y."/>
            <person name="Song Y."/>
            <person name="Liu C."/>
            <person name="Lee J."/>
            <person name="Bolanos M."/>
            <person name="Vaisanen M.L."/>
            <person name="Finegold S.M."/>
            <person name="Walker B."/>
            <person name="Young S."/>
            <person name="Zeng Q."/>
            <person name="Gargeya S."/>
            <person name="Fitzgerald M."/>
            <person name="Haas B."/>
            <person name="Abouelleil A."/>
            <person name="Allen A.W."/>
            <person name="Alvarado L."/>
            <person name="Arachchi H.M."/>
            <person name="Berlin A.M."/>
            <person name="Chapman S.B."/>
            <person name="Gainer-Dewar J."/>
            <person name="Goldberg J."/>
            <person name="Griggs A."/>
            <person name="Gujja S."/>
            <person name="Hansen M."/>
            <person name="Howarth C."/>
            <person name="Imamovic A."/>
            <person name="Ireland A."/>
            <person name="Larimer J."/>
            <person name="McCowan C."/>
            <person name="Murphy C."/>
            <person name="Pearson M."/>
            <person name="Poon T.W."/>
            <person name="Priest M."/>
            <person name="Roberts A."/>
            <person name="Saif S."/>
            <person name="Shea T."/>
            <person name="Sisk P."/>
            <person name="Sykes S."/>
            <person name="Wortman J."/>
            <person name="Nusbaum C."/>
            <person name="Birren B."/>
        </authorList>
    </citation>
    <scope>NUCLEOTIDE SEQUENCE [LARGE SCALE GENOMIC DNA]</scope>
    <source>
        <strain evidence="1 2">DSM 19448</strain>
    </source>
</reference>
<sequence>MKYILLFPLLFMAFSCHKGTKIKNYNISTKVDKQLAGEILLSKDDHCYFYDLKITDNFYLFLDQKSDTILRVYKQDNLFTLHNSSCRSSGKDKLWKPLFTKEIQTNSNDKDITFLVDENQYYKDITLNNQNSDIKINTSKLLNLRNVSGRDFNITTKEVYAIPVNRDSKSPFFFFNPDSGFYWVDPSPSVEKVMPKDVLSYINTICLNESQNAVVSACRFTNFVSFYELNGTLKTTVKFGNTPIVPVISPNQIGIDIRNTTKCFTYICGTPQYVYCLYDGSSDFTTPSKIVVFQWNGKHIATWQTDRILQTIAVDKEDKFVLAIASNDNGQDIIKYDLK</sequence>
<dbReference type="Proteomes" id="UP000033047">
    <property type="component" value="Unassembled WGS sequence"/>
</dbReference>
<organism evidence="1 2">
    <name type="scientific">Parabacteroides goldsteinii DSM 19448 = WAL 12034</name>
    <dbReference type="NCBI Taxonomy" id="927665"/>
    <lineage>
        <taxon>Bacteria</taxon>
        <taxon>Pseudomonadati</taxon>
        <taxon>Bacteroidota</taxon>
        <taxon>Bacteroidia</taxon>
        <taxon>Bacteroidales</taxon>
        <taxon>Tannerellaceae</taxon>
        <taxon>Parabacteroides</taxon>
    </lineage>
</organism>